<dbReference type="PANTHER" id="PTHR24006">
    <property type="entry name" value="UBIQUITIN CARBOXYL-TERMINAL HYDROLASE"/>
    <property type="match status" value="1"/>
</dbReference>
<keyword evidence="2" id="KW-0479">Metal-binding</keyword>
<accession>A0AAV9D1S2</accession>
<feature type="compositionally biased region" description="Basic and acidic residues" evidence="7">
    <location>
        <begin position="69"/>
        <end position="80"/>
    </location>
</feature>
<dbReference type="InterPro" id="IPR050164">
    <property type="entry name" value="Peptidase_C19"/>
</dbReference>
<dbReference type="PANTHER" id="PTHR24006:SF781">
    <property type="entry name" value="LD34905P"/>
    <property type="match status" value="1"/>
</dbReference>
<evidence type="ECO:0000256" key="5">
    <source>
        <dbReference type="PROSITE-ProRule" id="PRU00502"/>
    </source>
</evidence>
<evidence type="ECO:0000256" key="2">
    <source>
        <dbReference type="ARBA" id="ARBA00022723"/>
    </source>
</evidence>
<keyword evidence="4" id="KW-0862">Zinc</keyword>
<dbReference type="GO" id="GO:0005634">
    <property type="term" value="C:nucleus"/>
    <property type="evidence" value="ECO:0007669"/>
    <property type="project" value="TreeGrafter"/>
</dbReference>
<comment type="caution">
    <text evidence="10">The sequence shown here is derived from an EMBL/GenBank/DDBJ whole genome shotgun (WGS) entry which is preliminary data.</text>
</comment>
<evidence type="ECO:0000256" key="7">
    <source>
        <dbReference type="SAM" id="MobiDB-lite"/>
    </source>
</evidence>
<feature type="compositionally biased region" description="Basic and acidic residues" evidence="7">
    <location>
        <begin position="646"/>
        <end position="657"/>
    </location>
</feature>
<feature type="compositionally biased region" description="Polar residues" evidence="7">
    <location>
        <begin position="434"/>
        <end position="447"/>
    </location>
</feature>
<dbReference type="Gene3D" id="3.30.40.10">
    <property type="entry name" value="Zinc/RING finger domain, C3HC4 (zinc finger)"/>
    <property type="match status" value="1"/>
</dbReference>
<dbReference type="GO" id="GO:0004843">
    <property type="term" value="F:cysteine-type deubiquitinase activity"/>
    <property type="evidence" value="ECO:0007669"/>
    <property type="project" value="UniProtKB-UniRule"/>
</dbReference>
<dbReference type="SUPFAM" id="SSF54001">
    <property type="entry name" value="Cysteine proteinases"/>
    <property type="match status" value="1"/>
</dbReference>
<feature type="region of interest" description="Disordered" evidence="7">
    <location>
        <begin position="585"/>
        <end position="657"/>
    </location>
</feature>
<evidence type="ECO:0000256" key="6">
    <source>
        <dbReference type="RuleBase" id="RU366025"/>
    </source>
</evidence>
<evidence type="ECO:0000256" key="1">
    <source>
        <dbReference type="ARBA" id="ARBA00009085"/>
    </source>
</evidence>
<dbReference type="GO" id="GO:0016579">
    <property type="term" value="P:protein deubiquitination"/>
    <property type="evidence" value="ECO:0007669"/>
    <property type="project" value="InterPro"/>
</dbReference>
<evidence type="ECO:0000256" key="3">
    <source>
        <dbReference type="ARBA" id="ARBA00022771"/>
    </source>
</evidence>
<dbReference type="PROSITE" id="PS00972">
    <property type="entry name" value="USP_1"/>
    <property type="match status" value="1"/>
</dbReference>
<dbReference type="InterPro" id="IPR001607">
    <property type="entry name" value="Znf_UBP"/>
</dbReference>
<dbReference type="Gene3D" id="3.90.70.10">
    <property type="entry name" value="Cysteine proteinases"/>
    <property type="match status" value="2"/>
</dbReference>
<feature type="region of interest" description="Disordered" evidence="7">
    <location>
        <begin position="1"/>
        <end position="45"/>
    </location>
</feature>
<dbReference type="GO" id="GO:0006508">
    <property type="term" value="P:proteolysis"/>
    <property type="evidence" value="ECO:0007669"/>
    <property type="project" value="UniProtKB-KW"/>
</dbReference>
<evidence type="ECO:0000259" key="8">
    <source>
        <dbReference type="PROSITE" id="PS50235"/>
    </source>
</evidence>
<feature type="region of interest" description="Disordered" evidence="7">
    <location>
        <begin position="715"/>
        <end position="742"/>
    </location>
</feature>
<feature type="compositionally biased region" description="Basic residues" evidence="7">
    <location>
        <begin position="1"/>
        <end position="13"/>
    </location>
</feature>
<feature type="region of interest" description="Disordered" evidence="7">
    <location>
        <begin position="433"/>
        <end position="453"/>
    </location>
</feature>
<reference evidence="10" key="1">
    <citation type="journal article" date="2023" name="Nat. Commun.">
        <title>Diploid and tetraploid genomes of Acorus and the evolution of monocots.</title>
        <authorList>
            <person name="Ma L."/>
            <person name="Liu K.W."/>
            <person name="Li Z."/>
            <person name="Hsiao Y.Y."/>
            <person name="Qi Y."/>
            <person name="Fu T."/>
            <person name="Tang G.D."/>
            <person name="Zhang D."/>
            <person name="Sun W.H."/>
            <person name="Liu D.K."/>
            <person name="Li Y."/>
            <person name="Chen G.Z."/>
            <person name="Liu X.D."/>
            <person name="Liao X.Y."/>
            <person name="Jiang Y.T."/>
            <person name="Yu X."/>
            <person name="Hao Y."/>
            <person name="Huang J."/>
            <person name="Zhao X.W."/>
            <person name="Ke S."/>
            <person name="Chen Y.Y."/>
            <person name="Wu W.L."/>
            <person name="Hsu J.L."/>
            <person name="Lin Y.F."/>
            <person name="Huang M.D."/>
            <person name="Li C.Y."/>
            <person name="Huang L."/>
            <person name="Wang Z.W."/>
            <person name="Zhao X."/>
            <person name="Zhong W.Y."/>
            <person name="Peng D.H."/>
            <person name="Ahmad S."/>
            <person name="Lan S."/>
            <person name="Zhang J.S."/>
            <person name="Tsai W.C."/>
            <person name="Van de Peer Y."/>
            <person name="Liu Z.J."/>
        </authorList>
    </citation>
    <scope>NUCLEOTIDE SEQUENCE</scope>
    <source>
        <strain evidence="10">CP</strain>
    </source>
</reference>
<feature type="compositionally biased region" description="Pro residues" evidence="7">
    <location>
        <begin position="17"/>
        <end position="27"/>
    </location>
</feature>
<dbReference type="AlphaFoldDB" id="A0AAV9D1S2"/>
<dbReference type="InterPro" id="IPR013083">
    <property type="entry name" value="Znf_RING/FYVE/PHD"/>
</dbReference>
<dbReference type="InterPro" id="IPR001394">
    <property type="entry name" value="Peptidase_C19_UCH"/>
</dbReference>
<dbReference type="Pfam" id="PF02148">
    <property type="entry name" value="zf-UBP"/>
    <property type="match status" value="1"/>
</dbReference>
<name>A0AAV9D1S2_ACOCL</name>
<feature type="region of interest" description="Disordered" evidence="7">
    <location>
        <begin position="69"/>
        <end position="100"/>
    </location>
</feature>
<sequence>MAKKLKNKGKNPRKPNNDPPVPPPADPPSQTDEIDPAAAATATATESCAHYGTGDGFVWLARRIGDLDRCEDCRGDDPGRRPPKGKGKQGKKKSAAAAEEEQKPKLIWVCTSCGHASCGGTADLDAPYGHARRHSKLSRHACAVRSDDPRLCFCFECQSTVFAPPPPPPPPRPPPSKPAHAEDVGPGHVVRGLANLGNTCFFNSVIQNVLALDPLRGHFGGLERLPGKLTASLKKLFEDTGPLRSESGKALRPNGVFGCVRENWPQFRGFQQQDSHELLMCLLDGLSAEDANSEVKKTYVDSIFGGEVSTTVWCLNCGHSSTVYEPFLDLSLPVPGKKGPHIRAVEVASPKKARKGRQKGKTTCVAVEKEGSGSTCAKAEGSDSNCAVDGGAPSVETEVKDEDLWWLDWVESIQMEEGLDEVSCAPSNGGVAVSQGSGNGDVTQNESTSEEVGTELKSITSALDCIEGSSSDMGNNMALDSTSTKDGVEGSSAVSGCEQAEGEDFEGLGDLFNEPEMTSGLKLESKECSEESDYCESTQEVDDMNSPVSVENCLAVFTQAELLSEEQMWHCENCSKSLQGQLVPTVERGEDSTGLKLQSTEGNTQFNDLGNGGLENDASSTANSDGLASGVERVNHEKSSSVGGFENERLGVDESKSESESNKRQCLCTLGLDNIGSQVNLGVRDVEKKSEQVNSGTNEGCKECDKCLVDAPGNLVDPDETVPKGGNTTLKSDKVPQGGSQLPHKVYESEGEGDKEIIKVMRDATLRVLIKKAPRVLIIHLKRFSNDGRRLRKLNGHVVFRELLELGPYMDPRKDAKSRGLINQVGGKELEVRKSSNVTSWVCEEKDSCLYHLTGVVEHSGMMRGGHYVAYVKGDKLRGKGDSAGVSSTWFYASDSLVREVTLTEVLKAEAYILFFERIQN</sequence>
<evidence type="ECO:0000259" key="9">
    <source>
        <dbReference type="PROSITE" id="PS50271"/>
    </source>
</evidence>
<keyword evidence="11" id="KW-1185">Reference proteome</keyword>
<dbReference type="PROSITE" id="PS00973">
    <property type="entry name" value="USP_2"/>
    <property type="match status" value="1"/>
</dbReference>
<keyword evidence="6" id="KW-0788">Thiol protease</keyword>
<dbReference type="GO" id="GO:0008270">
    <property type="term" value="F:zinc ion binding"/>
    <property type="evidence" value="ECO:0007669"/>
    <property type="project" value="UniProtKB-KW"/>
</dbReference>
<feature type="compositionally biased region" description="Polar residues" evidence="7">
    <location>
        <begin position="595"/>
        <end position="608"/>
    </location>
</feature>
<organism evidence="10 11">
    <name type="scientific">Acorus calamus</name>
    <name type="common">Sweet flag</name>
    <dbReference type="NCBI Taxonomy" id="4465"/>
    <lineage>
        <taxon>Eukaryota</taxon>
        <taxon>Viridiplantae</taxon>
        <taxon>Streptophyta</taxon>
        <taxon>Embryophyta</taxon>
        <taxon>Tracheophyta</taxon>
        <taxon>Spermatophyta</taxon>
        <taxon>Magnoliopsida</taxon>
        <taxon>Liliopsida</taxon>
        <taxon>Acoraceae</taxon>
        <taxon>Acorus</taxon>
    </lineage>
</organism>
<dbReference type="InterPro" id="IPR018200">
    <property type="entry name" value="USP_CS"/>
</dbReference>
<dbReference type="PROSITE" id="PS50271">
    <property type="entry name" value="ZF_UBP"/>
    <property type="match status" value="1"/>
</dbReference>
<keyword evidence="6 10" id="KW-0378">Hydrolase</keyword>
<feature type="domain" description="UBP-type" evidence="9">
    <location>
        <begin position="46"/>
        <end position="185"/>
    </location>
</feature>
<dbReference type="Pfam" id="PF00443">
    <property type="entry name" value="UCH"/>
    <property type="match status" value="1"/>
</dbReference>
<evidence type="ECO:0000256" key="4">
    <source>
        <dbReference type="ARBA" id="ARBA00022833"/>
    </source>
</evidence>
<gene>
    <name evidence="10" type="primary">UBP2</name>
    <name evidence="10" type="ORF">QJS10_CPA16g00684</name>
</gene>
<dbReference type="EMBL" id="JAUJYO010000016">
    <property type="protein sequence ID" value="KAK1294098.1"/>
    <property type="molecule type" value="Genomic_DNA"/>
</dbReference>
<feature type="compositionally biased region" description="Polar residues" evidence="7">
    <location>
        <begin position="617"/>
        <end position="626"/>
    </location>
</feature>
<dbReference type="InterPro" id="IPR038765">
    <property type="entry name" value="Papain-like_cys_pep_sf"/>
</dbReference>
<evidence type="ECO:0000313" key="10">
    <source>
        <dbReference type="EMBL" id="KAK1294098.1"/>
    </source>
</evidence>
<dbReference type="SUPFAM" id="SSF57850">
    <property type="entry name" value="RING/U-box"/>
    <property type="match status" value="1"/>
</dbReference>
<comment type="function">
    <text evidence="6">Recognizes and hydrolyzes the peptide bond at the C-terminal Gly of ubiquitin. Involved in the processing of poly-ubiquitin precursors as well as that of ubiquitinated proteins.</text>
</comment>
<keyword evidence="6" id="KW-0645">Protease</keyword>
<feature type="region of interest" description="Disordered" evidence="7">
    <location>
        <begin position="163"/>
        <end position="186"/>
    </location>
</feature>
<dbReference type="InterPro" id="IPR028889">
    <property type="entry name" value="USP"/>
</dbReference>
<dbReference type="EC" id="3.4.19.12" evidence="6"/>
<dbReference type="PROSITE" id="PS50235">
    <property type="entry name" value="USP_3"/>
    <property type="match status" value="1"/>
</dbReference>
<dbReference type="Proteomes" id="UP001180020">
    <property type="component" value="Unassembled WGS sequence"/>
</dbReference>
<comment type="catalytic activity">
    <reaction evidence="6">
        <text>Thiol-dependent hydrolysis of ester, thioester, amide, peptide and isopeptide bonds formed by the C-terminal Gly of ubiquitin (a 76-residue protein attached to proteins as an intracellular targeting signal).</text>
        <dbReference type="EC" id="3.4.19.12"/>
    </reaction>
</comment>
<evidence type="ECO:0000313" key="11">
    <source>
        <dbReference type="Proteomes" id="UP001180020"/>
    </source>
</evidence>
<keyword evidence="3 5" id="KW-0863">Zinc-finger</keyword>
<feature type="compositionally biased region" description="Pro residues" evidence="7">
    <location>
        <begin position="163"/>
        <end position="177"/>
    </location>
</feature>
<comment type="similarity">
    <text evidence="1 6">Belongs to the peptidase C19 family.</text>
</comment>
<protein>
    <recommendedName>
        <fullName evidence="6">Ubiquitin carboxyl-terminal hydrolase</fullName>
        <ecNumber evidence="6">3.4.19.12</ecNumber>
    </recommendedName>
</protein>
<keyword evidence="6" id="KW-0833">Ubl conjugation pathway</keyword>
<reference evidence="10" key="2">
    <citation type="submission" date="2023-06" db="EMBL/GenBank/DDBJ databases">
        <authorList>
            <person name="Ma L."/>
            <person name="Liu K.-W."/>
            <person name="Li Z."/>
            <person name="Hsiao Y.-Y."/>
            <person name="Qi Y."/>
            <person name="Fu T."/>
            <person name="Tang G."/>
            <person name="Zhang D."/>
            <person name="Sun W.-H."/>
            <person name="Liu D.-K."/>
            <person name="Li Y."/>
            <person name="Chen G.-Z."/>
            <person name="Liu X.-D."/>
            <person name="Liao X.-Y."/>
            <person name="Jiang Y.-T."/>
            <person name="Yu X."/>
            <person name="Hao Y."/>
            <person name="Huang J."/>
            <person name="Zhao X.-W."/>
            <person name="Ke S."/>
            <person name="Chen Y.-Y."/>
            <person name="Wu W.-L."/>
            <person name="Hsu J.-L."/>
            <person name="Lin Y.-F."/>
            <person name="Huang M.-D."/>
            <person name="Li C.-Y."/>
            <person name="Huang L."/>
            <person name="Wang Z.-W."/>
            <person name="Zhao X."/>
            <person name="Zhong W.-Y."/>
            <person name="Peng D.-H."/>
            <person name="Ahmad S."/>
            <person name="Lan S."/>
            <person name="Zhang J.-S."/>
            <person name="Tsai W.-C."/>
            <person name="Van De Peer Y."/>
            <person name="Liu Z.-J."/>
        </authorList>
    </citation>
    <scope>NUCLEOTIDE SEQUENCE</scope>
    <source>
        <strain evidence="10">CP</strain>
        <tissue evidence="10">Leaves</tissue>
    </source>
</reference>
<feature type="compositionally biased region" description="Basic residues" evidence="7">
    <location>
        <begin position="81"/>
        <end position="94"/>
    </location>
</feature>
<proteinExistence type="inferred from homology"/>
<dbReference type="GO" id="GO:0005829">
    <property type="term" value="C:cytosol"/>
    <property type="evidence" value="ECO:0007669"/>
    <property type="project" value="TreeGrafter"/>
</dbReference>
<feature type="domain" description="USP" evidence="8">
    <location>
        <begin position="191"/>
        <end position="919"/>
    </location>
</feature>